<sequence length="154" mass="17386">MIIIRKAILSDVEEINDLYSHLFNEMANLQPDRLKPGKQDEAFIINGIKNNKFHLLVADLDGKVVGFSIAQIQETPMFNCLVQRKYAYIYDIIVDPSIRSQGVGSLLLTAMKEWAKSEKMTHLELSVLAENGAAKRFYQREGLKEVSTVMGIAL</sequence>
<keyword evidence="1 4" id="KW-0808">Transferase</keyword>
<evidence type="ECO:0000313" key="5">
    <source>
        <dbReference type="EMBL" id="MBJ2118059.1"/>
    </source>
</evidence>
<evidence type="ECO:0000259" key="3">
    <source>
        <dbReference type="PROSITE" id="PS51186"/>
    </source>
</evidence>
<evidence type="ECO:0000313" key="6">
    <source>
        <dbReference type="Proteomes" id="UP000183920"/>
    </source>
</evidence>
<feature type="domain" description="N-acetyltransferase" evidence="3">
    <location>
        <begin position="2"/>
        <end position="154"/>
    </location>
</feature>
<dbReference type="Pfam" id="PF00583">
    <property type="entry name" value="Acetyltransf_1"/>
    <property type="match status" value="1"/>
</dbReference>
<dbReference type="PANTHER" id="PTHR43877">
    <property type="entry name" value="AMINOALKYLPHOSPHONATE N-ACETYLTRANSFERASE-RELATED-RELATED"/>
    <property type="match status" value="1"/>
</dbReference>
<dbReference type="GeneID" id="76522272"/>
<dbReference type="Proteomes" id="UP000183920">
    <property type="component" value="Unassembled WGS sequence"/>
</dbReference>
<dbReference type="SUPFAM" id="SSF55729">
    <property type="entry name" value="Acyl-CoA N-acyltransferases (Nat)"/>
    <property type="match status" value="1"/>
</dbReference>
<reference evidence="5 7" key="3">
    <citation type="submission" date="2020-12" db="EMBL/GenBank/DDBJ databases">
        <title>Enhanced detection system for hospital associated transmission using whole genome sequencing surveillance.</title>
        <authorList>
            <person name="Harrison L.H."/>
            <person name="Van Tyne D."/>
            <person name="Marsh J.W."/>
            <person name="Griffith M.P."/>
            <person name="Snyder D.J."/>
            <person name="Cooper V.S."/>
            <person name="Mustapha M."/>
        </authorList>
    </citation>
    <scope>NUCLEOTIDE SEQUENCE [LARGE SCALE GENOMIC DNA]</scope>
    <source>
        <strain evidence="5 7">PR00195</strain>
    </source>
</reference>
<dbReference type="PROSITE" id="PS51186">
    <property type="entry name" value="GNAT"/>
    <property type="match status" value="1"/>
</dbReference>
<dbReference type="InterPro" id="IPR000182">
    <property type="entry name" value="GNAT_dom"/>
</dbReference>
<dbReference type="GO" id="GO:0016747">
    <property type="term" value="F:acyltransferase activity, transferring groups other than amino-acyl groups"/>
    <property type="evidence" value="ECO:0007669"/>
    <property type="project" value="InterPro"/>
</dbReference>
<dbReference type="PANTHER" id="PTHR43877:SF2">
    <property type="entry name" value="AMINOALKYLPHOSPHONATE N-ACETYLTRANSFERASE-RELATED"/>
    <property type="match status" value="1"/>
</dbReference>
<gene>
    <name evidence="4" type="ORF">BN1804_00516</name>
    <name evidence="5" type="ORF">JFQ69_10340</name>
</gene>
<organism evidence="4 6">
    <name type="scientific">Proteus penneri</name>
    <dbReference type="NCBI Taxonomy" id="102862"/>
    <lineage>
        <taxon>Bacteria</taxon>
        <taxon>Pseudomonadati</taxon>
        <taxon>Pseudomonadota</taxon>
        <taxon>Gammaproteobacteria</taxon>
        <taxon>Enterobacterales</taxon>
        <taxon>Morganellaceae</taxon>
        <taxon>Proteus</taxon>
    </lineage>
</organism>
<evidence type="ECO:0000313" key="7">
    <source>
        <dbReference type="Proteomes" id="UP000619976"/>
    </source>
</evidence>
<dbReference type="Gene3D" id="3.40.630.30">
    <property type="match status" value="1"/>
</dbReference>
<protein>
    <submittedName>
        <fullName evidence="4">Aminoglycoside N(6')-acetyltransferase type 1</fullName>
    </submittedName>
    <submittedName>
        <fullName evidence="5">GNAT family N-acetyltransferase</fullName>
    </submittedName>
</protein>
<keyword evidence="2" id="KW-0012">Acyltransferase</keyword>
<keyword evidence="7" id="KW-1185">Reference proteome</keyword>
<dbReference type="AlphaFoldDB" id="A0A0G4Q1C0"/>
<reference evidence="4" key="1">
    <citation type="submission" date="2015-06" db="EMBL/GenBank/DDBJ databases">
        <authorList>
            <person name="Urmite Genomes Urmite Genomes"/>
        </authorList>
    </citation>
    <scope>NUCLEOTIDE SEQUENCE [LARGE SCALE GENOMIC DNA]</scope>
    <source>
        <strain evidence="4">CSUR P1867</strain>
    </source>
</reference>
<reference evidence="6" key="2">
    <citation type="submission" date="2015-06" db="EMBL/GenBank/DDBJ databases">
        <authorList>
            <person name="Urmite Genomes"/>
        </authorList>
    </citation>
    <scope>NUCLEOTIDE SEQUENCE [LARGE SCALE GENOMIC DNA]</scope>
    <source>
        <strain evidence="6">CSUR P1867</strain>
    </source>
</reference>
<dbReference type="CDD" id="cd04301">
    <property type="entry name" value="NAT_SF"/>
    <property type="match status" value="1"/>
</dbReference>
<dbReference type="Proteomes" id="UP000619976">
    <property type="component" value="Unassembled WGS sequence"/>
</dbReference>
<accession>A0A0G4Q1C0</accession>
<dbReference type="EMBL" id="JAEKCB010000004">
    <property type="protein sequence ID" value="MBJ2118059.1"/>
    <property type="molecule type" value="Genomic_DNA"/>
</dbReference>
<accession>A0A379EJJ9</accession>
<name>A0A0G4Q1C0_9GAMM</name>
<dbReference type="InterPro" id="IPR050832">
    <property type="entry name" value="Bact_Acetyltransf"/>
</dbReference>
<evidence type="ECO:0000256" key="2">
    <source>
        <dbReference type="ARBA" id="ARBA00023315"/>
    </source>
</evidence>
<dbReference type="EMBL" id="CVRY01000001">
    <property type="protein sequence ID" value="CRL59578.1"/>
    <property type="molecule type" value="Genomic_DNA"/>
</dbReference>
<evidence type="ECO:0000313" key="4">
    <source>
        <dbReference type="EMBL" id="CRL59578.1"/>
    </source>
</evidence>
<evidence type="ECO:0000256" key="1">
    <source>
        <dbReference type="ARBA" id="ARBA00022679"/>
    </source>
</evidence>
<dbReference type="RefSeq" id="WP_072062868.1">
    <property type="nucleotide sequence ID" value="NZ_CAXOKJ010000006.1"/>
</dbReference>
<proteinExistence type="predicted"/>
<dbReference type="InterPro" id="IPR016181">
    <property type="entry name" value="Acyl_CoA_acyltransferase"/>
</dbReference>